<evidence type="ECO:0000313" key="6">
    <source>
        <dbReference type="EMBL" id="KAA8493603.1"/>
    </source>
</evidence>
<evidence type="ECO:0000256" key="1">
    <source>
        <dbReference type="ARBA" id="ARBA00022737"/>
    </source>
</evidence>
<sequence>MNGTQVSIWVGDLDPYMDERFLTNAVASAGWTEHVQRVKVIRRSSGAHAGYGFLVVHSMEAAQHIIQFGNGLPIAMTNLAGDAAGRGGWQPATEANLYVGDLDPAVSDYELLNYFRARFASVRHAKVMCDEVGQSRGYGFIRFSSMADAQEAVKLFNGTMIRGRPIRVNLAHRSSGGQSNDSRGGGGGNVNGGTHPNGPKRRRDQGSVPSGVTDESITTLFVGGTIPSIQEGTLWEEFSAHGTVQAVKLPISKTGFAFVRFATRADAESAKNALNMSSVPSINPHRAIRVEWAAEQLPVRDTSAASDGASMVVDQSQQSQQQQAQSQLSPQQEHSPQTDSTEDATHTKTNGDAVLIEE</sequence>
<feature type="region of interest" description="Disordered" evidence="4">
    <location>
        <begin position="302"/>
        <end position="358"/>
    </location>
</feature>
<dbReference type="InterPro" id="IPR050825">
    <property type="entry name" value="RBM42_RBP45_47-like"/>
</dbReference>
<feature type="domain" description="RRM" evidence="5">
    <location>
        <begin position="95"/>
        <end position="173"/>
    </location>
</feature>
<dbReference type="Gene3D" id="3.30.70.330">
    <property type="match status" value="3"/>
</dbReference>
<feature type="domain" description="RRM" evidence="5">
    <location>
        <begin position="218"/>
        <end position="295"/>
    </location>
</feature>
<dbReference type="GO" id="GO:0005829">
    <property type="term" value="C:cytosol"/>
    <property type="evidence" value="ECO:0007669"/>
    <property type="project" value="TreeGrafter"/>
</dbReference>
<name>A0A5J4YS19_PORPP</name>
<dbReference type="AlphaFoldDB" id="A0A5J4YS19"/>
<dbReference type="PANTHER" id="PTHR47640:SF10">
    <property type="entry name" value="TRNA SELENOCYSTEINE 1-ASSOCIATED PROTEIN 1-RELATED"/>
    <property type="match status" value="1"/>
</dbReference>
<dbReference type="PANTHER" id="PTHR47640">
    <property type="entry name" value="TRNA SELENOCYSTEINE 1-ASSOCIATED PROTEIN 1-RELATED-RELATED"/>
    <property type="match status" value="1"/>
</dbReference>
<keyword evidence="1" id="KW-0677">Repeat</keyword>
<dbReference type="Pfam" id="PF00076">
    <property type="entry name" value="RRM_1"/>
    <property type="match status" value="2"/>
</dbReference>
<dbReference type="SUPFAM" id="SSF54928">
    <property type="entry name" value="RNA-binding domain, RBD"/>
    <property type="match status" value="3"/>
</dbReference>
<dbReference type="InterPro" id="IPR012677">
    <property type="entry name" value="Nucleotide-bd_a/b_plait_sf"/>
</dbReference>
<keyword evidence="7" id="KW-1185">Reference proteome</keyword>
<dbReference type="CDD" id="cd00590">
    <property type="entry name" value="RRM_SF"/>
    <property type="match status" value="1"/>
</dbReference>
<dbReference type="OrthoDB" id="2989at2759"/>
<dbReference type="Proteomes" id="UP000324585">
    <property type="component" value="Unassembled WGS sequence"/>
</dbReference>
<comment type="caution">
    <text evidence="6">The sequence shown here is derived from an EMBL/GenBank/DDBJ whole genome shotgun (WGS) entry which is preliminary data.</text>
</comment>
<dbReference type="InterPro" id="IPR000504">
    <property type="entry name" value="RRM_dom"/>
</dbReference>
<evidence type="ECO:0000256" key="3">
    <source>
        <dbReference type="PROSITE-ProRule" id="PRU00176"/>
    </source>
</evidence>
<evidence type="ECO:0000256" key="2">
    <source>
        <dbReference type="ARBA" id="ARBA00022884"/>
    </source>
</evidence>
<keyword evidence="2 3" id="KW-0694">RNA-binding</keyword>
<dbReference type="SMART" id="SM00360">
    <property type="entry name" value="RRM"/>
    <property type="match status" value="3"/>
</dbReference>
<dbReference type="InterPro" id="IPR035979">
    <property type="entry name" value="RBD_domain_sf"/>
</dbReference>
<feature type="compositionally biased region" description="Low complexity" evidence="4">
    <location>
        <begin position="315"/>
        <end position="332"/>
    </location>
</feature>
<dbReference type="GO" id="GO:0003729">
    <property type="term" value="F:mRNA binding"/>
    <property type="evidence" value="ECO:0007669"/>
    <property type="project" value="InterPro"/>
</dbReference>
<evidence type="ECO:0000256" key="4">
    <source>
        <dbReference type="SAM" id="MobiDB-lite"/>
    </source>
</evidence>
<organism evidence="6 7">
    <name type="scientific">Porphyridium purpureum</name>
    <name type="common">Red alga</name>
    <name type="synonym">Porphyridium cruentum</name>
    <dbReference type="NCBI Taxonomy" id="35688"/>
    <lineage>
        <taxon>Eukaryota</taxon>
        <taxon>Rhodophyta</taxon>
        <taxon>Bangiophyceae</taxon>
        <taxon>Porphyridiales</taxon>
        <taxon>Porphyridiaceae</taxon>
        <taxon>Porphyridium</taxon>
    </lineage>
</organism>
<gene>
    <name evidence="6" type="ORF">FVE85_4740</name>
</gene>
<dbReference type="PROSITE" id="PS50102">
    <property type="entry name" value="RRM"/>
    <property type="match status" value="2"/>
</dbReference>
<dbReference type="EMBL" id="VRMN01000006">
    <property type="protein sequence ID" value="KAA8493603.1"/>
    <property type="molecule type" value="Genomic_DNA"/>
</dbReference>
<feature type="region of interest" description="Disordered" evidence="4">
    <location>
        <begin position="171"/>
        <end position="214"/>
    </location>
</feature>
<proteinExistence type="predicted"/>
<evidence type="ECO:0000313" key="7">
    <source>
        <dbReference type="Proteomes" id="UP000324585"/>
    </source>
</evidence>
<evidence type="ECO:0000259" key="5">
    <source>
        <dbReference type="PROSITE" id="PS50102"/>
    </source>
</evidence>
<dbReference type="OMA" id="VRIFKMQ"/>
<protein>
    <submittedName>
        <fullName evidence="6">Polyadenylate-binding protein RBP47C</fullName>
    </submittedName>
</protein>
<reference evidence="7" key="1">
    <citation type="journal article" date="2019" name="Nat. Commun.">
        <title>Expansion of phycobilisome linker gene families in mesophilic red algae.</title>
        <authorList>
            <person name="Lee J."/>
            <person name="Kim D."/>
            <person name="Bhattacharya D."/>
            <person name="Yoon H.S."/>
        </authorList>
    </citation>
    <scope>NUCLEOTIDE SEQUENCE [LARGE SCALE GENOMIC DNA]</scope>
    <source>
        <strain evidence="7">CCMP 1328</strain>
    </source>
</reference>
<accession>A0A5J4YS19</accession>